<dbReference type="PANTHER" id="PTHR34821:SF2">
    <property type="entry name" value="INNER MEMBRANE PROTEIN YDCZ"/>
    <property type="match status" value="1"/>
</dbReference>
<feature type="transmembrane region" description="Helical" evidence="1">
    <location>
        <begin position="77"/>
        <end position="96"/>
    </location>
</feature>
<keyword evidence="1" id="KW-0812">Transmembrane</keyword>
<dbReference type="GO" id="GO:0005886">
    <property type="term" value="C:plasma membrane"/>
    <property type="evidence" value="ECO:0007669"/>
    <property type="project" value="TreeGrafter"/>
</dbReference>
<feature type="transmembrane region" description="Helical" evidence="1">
    <location>
        <begin position="141"/>
        <end position="161"/>
    </location>
</feature>
<keyword evidence="1" id="KW-0472">Membrane</keyword>
<feature type="transmembrane region" description="Helical" evidence="1">
    <location>
        <begin position="102"/>
        <end position="120"/>
    </location>
</feature>
<keyword evidence="3" id="KW-1185">Reference proteome</keyword>
<dbReference type="EMBL" id="RXLQ01000003">
    <property type="protein sequence ID" value="RSZ59844.1"/>
    <property type="molecule type" value="Genomic_DNA"/>
</dbReference>
<organism evidence="2 3">
    <name type="scientific">Massilia atriviolacea</name>
    <dbReference type="NCBI Taxonomy" id="2495579"/>
    <lineage>
        <taxon>Bacteria</taxon>
        <taxon>Pseudomonadati</taxon>
        <taxon>Pseudomonadota</taxon>
        <taxon>Betaproteobacteria</taxon>
        <taxon>Burkholderiales</taxon>
        <taxon>Oxalobacteraceae</taxon>
        <taxon>Telluria group</taxon>
        <taxon>Massilia</taxon>
    </lineage>
</organism>
<dbReference type="Pfam" id="PF04657">
    <property type="entry name" value="DMT_YdcZ"/>
    <property type="match status" value="1"/>
</dbReference>
<evidence type="ECO:0000313" key="2">
    <source>
        <dbReference type="EMBL" id="RSZ59844.1"/>
    </source>
</evidence>
<reference evidence="2 3" key="1">
    <citation type="submission" date="2018-12" db="EMBL/GenBank/DDBJ databases">
        <authorList>
            <person name="Yang E."/>
        </authorList>
    </citation>
    <scope>NUCLEOTIDE SEQUENCE [LARGE SCALE GENOMIC DNA]</scope>
    <source>
        <strain evidence="2 3">SOD</strain>
    </source>
</reference>
<evidence type="ECO:0000313" key="3">
    <source>
        <dbReference type="Proteomes" id="UP000278085"/>
    </source>
</evidence>
<dbReference type="Proteomes" id="UP000278085">
    <property type="component" value="Unassembled WGS sequence"/>
</dbReference>
<dbReference type="InterPro" id="IPR006750">
    <property type="entry name" value="YdcZ"/>
</dbReference>
<comment type="caution">
    <text evidence="2">The sequence shown here is derived from an EMBL/GenBank/DDBJ whole genome shotgun (WGS) entry which is preliminary data.</text>
</comment>
<protein>
    <submittedName>
        <fullName evidence="2">DMT family transporter</fullName>
    </submittedName>
</protein>
<proteinExistence type="predicted"/>
<dbReference type="OrthoDB" id="9097160at2"/>
<dbReference type="PANTHER" id="PTHR34821">
    <property type="entry name" value="INNER MEMBRANE PROTEIN YDCZ"/>
    <property type="match status" value="1"/>
</dbReference>
<name>A0A430HQN8_9BURK</name>
<accession>A0A430HQN8</accession>
<sequence length="162" mass="16100">MPTMFNTNTLLMLGAAVLAGAVVPFQAGANAALGRALGHPLWASLVSLGIGAALVIAVMLALRVPEPALGAAWRGPCWLWAGGAAGALYVVTALVLAPRLGAAHFIVAVVAGQMAVSLLIDHAGLMGFAHQPVGAGRVIGLLLIVAGMLVTQMASAGAPAAR</sequence>
<evidence type="ECO:0000256" key="1">
    <source>
        <dbReference type="SAM" id="Phobius"/>
    </source>
</evidence>
<feature type="transmembrane region" description="Helical" evidence="1">
    <location>
        <begin position="41"/>
        <end position="65"/>
    </location>
</feature>
<gene>
    <name evidence="2" type="ORF">EJB06_06555</name>
</gene>
<dbReference type="AlphaFoldDB" id="A0A430HQN8"/>
<keyword evidence="1" id="KW-1133">Transmembrane helix</keyword>